<gene>
    <name evidence="4" type="ORF">S06H3_28686</name>
</gene>
<keyword evidence="2" id="KW-0645">Protease</keyword>
<dbReference type="GO" id="GO:0005524">
    <property type="term" value="F:ATP binding"/>
    <property type="evidence" value="ECO:0007669"/>
    <property type="project" value="InterPro"/>
</dbReference>
<dbReference type="PROSITE" id="PS01046">
    <property type="entry name" value="LON_SER"/>
    <property type="match status" value="1"/>
</dbReference>
<keyword evidence="2" id="KW-0720">Serine protease</keyword>
<dbReference type="Pfam" id="PF05362">
    <property type="entry name" value="Lon_C"/>
    <property type="match status" value="1"/>
</dbReference>
<dbReference type="InterPro" id="IPR008269">
    <property type="entry name" value="Lon_proteolytic"/>
</dbReference>
<dbReference type="InterPro" id="IPR020568">
    <property type="entry name" value="Ribosomal_Su5_D2-typ_SF"/>
</dbReference>
<reference evidence="4" key="1">
    <citation type="journal article" date="2014" name="Front. Microbiol.">
        <title>High frequency of phylogenetically diverse reductive dehalogenase-homologous genes in deep subseafloor sedimentary metagenomes.</title>
        <authorList>
            <person name="Kawai M."/>
            <person name="Futagami T."/>
            <person name="Toyoda A."/>
            <person name="Takaki Y."/>
            <person name="Nishi S."/>
            <person name="Hori S."/>
            <person name="Arai W."/>
            <person name="Tsubouchi T."/>
            <person name="Morono Y."/>
            <person name="Uchiyama I."/>
            <person name="Ito T."/>
            <person name="Fujiyama A."/>
            <person name="Inagaki F."/>
            <person name="Takami H."/>
        </authorList>
    </citation>
    <scope>NUCLEOTIDE SEQUENCE</scope>
    <source>
        <strain evidence="4">Expedition CK06-06</strain>
    </source>
</reference>
<dbReference type="GO" id="GO:0030163">
    <property type="term" value="P:protein catabolic process"/>
    <property type="evidence" value="ECO:0007669"/>
    <property type="project" value="InterPro"/>
</dbReference>
<dbReference type="Gene3D" id="3.30.230.10">
    <property type="match status" value="1"/>
</dbReference>
<dbReference type="GO" id="GO:0004176">
    <property type="term" value="F:ATP-dependent peptidase activity"/>
    <property type="evidence" value="ECO:0007669"/>
    <property type="project" value="InterPro"/>
</dbReference>
<dbReference type="SUPFAM" id="SSF54211">
    <property type="entry name" value="Ribosomal protein S5 domain 2-like"/>
    <property type="match status" value="1"/>
</dbReference>
<feature type="domain" description="Lon proteolytic" evidence="3">
    <location>
        <begin position="1"/>
        <end position="136"/>
    </location>
</feature>
<evidence type="ECO:0000313" key="4">
    <source>
        <dbReference type="EMBL" id="GAI30577.1"/>
    </source>
</evidence>
<accession>X1MG12</accession>
<name>X1MG12_9ZZZZ</name>
<dbReference type="InterPro" id="IPR008268">
    <property type="entry name" value="Peptidase_S16_AS"/>
</dbReference>
<dbReference type="AlphaFoldDB" id="X1MG12"/>
<dbReference type="EMBL" id="BARV01016757">
    <property type="protein sequence ID" value="GAI30577.1"/>
    <property type="molecule type" value="Genomic_DNA"/>
</dbReference>
<proteinExistence type="predicted"/>
<comment type="caution">
    <text evidence="4">The sequence shown here is derived from an EMBL/GenBank/DDBJ whole genome shotgun (WGS) entry which is preliminary data.</text>
</comment>
<dbReference type="GO" id="GO:0004252">
    <property type="term" value="F:serine-type endopeptidase activity"/>
    <property type="evidence" value="ECO:0007669"/>
    <property type="project" value="InterPro"/>
</dbReference>
<evidence type="ECO:0000256" key="2">
    <source>
        <dbReference type="ARBA" id="ARBA00022825"/>
    </source>
</evidence>
<organism evidence="4">
    <name type="scientific">marine sediment metagenome</name>
    <dbReference type="NCBI Taxonomy" id="412755"/>
    <lineage>
        <taxon>unclassified sequences</taxon>
        <taxon>metagenomes</taxon>
        <taxon>ecological metagenomes</taxon>
    </lineage>
</organism>
<dbReference type="PRINTS" id="PR00830">
    <property type="entry name" value="ENDOLAPTASE"/>
</dbReference>
<protein>
    <recommendedName>
        <fullName evidence="3">Lon proteolytic domain-containing protein</fullName>
    </recommendedName>
</protein>
<keyword evidence="1" id="KW-0378">Hydrolase</keyword>
<evidence type="ECO:0000259" key="3">
    <source>
        <dbReference type="PROSITE" id="PS51786"/>
    </source>
</evidence>
<dbReference type="PANTHER" id="PTHR10046">
    <property type="entry name" value="ATP DEPENDENT LON PROTEASE FAMILY MEMBER"/>
    <property type="match status" value="1"/>
</dbReference>
<sequence length="157" mass="17164">RTYGPLFSQGKHCELYIPKDFYKNRDIHIHVPEGSIPKDGPSAGITVTASLLSSITGLAVRKGYAMTGEITLTNRLLPVGGVKEKVLAAHRNKMTHVVMPELNRKDIDELPGEVISSIDFIFADSITGALFELFPEELKTGGRTAAARSKEKSLSRN</sequence>
<dbReference type="InterPro" id="IPR014721">
    <property type="entry name" value="Ribsml_uS5_D2-typ_fold_subgr"/>
</dbReference>
<dbReference type="InterPro" id="IPR027065">
    <property type="entry name" value="Lon_Prtase"/>
</dbReference>
<dbReference type="GO" id="GO:0006508">
    <property type="term" value="P:proteolysis"/>
    <property type="evidence" value="ECO:0007669"/>
    <property type="project" value="InterPro"/>
</dbReference>
<evidence type="ECO:0000256" key="1">
    <source>
        <dbReference type="ARBA" id="ARBA00022801"/>
    </source>
</evidence>
<dbReference type="PROSITE" id="PS51786">
    <property type="entry name" value="LON_PROTEOLYTIC"/>
    <property type="match status" value="1"/>
</dbReference>
<feature type="non-terminal residue" evidence="4">
    <location>
        <position position="1"/>
    </location>
</feature>